<comment type="caution">
    <text evidence="1">The sequence shown here is derived from an EMBL/GenBank/DDBJ whole genome shotgun (WGS) entry which is preliminary data.</text>
</comment>
<gene>
    <name evidence="1" type="primary">ytxJ</name>
    <name evidence="1" type="ORF">D9X91_00505</name>
</gene>
<protein>
    <submittedName>
        <fullName evidence="1">Bacillithiol system redox-active protein YtxJ</fullName>
    </submittedName>
</protein>
<dbReference type="RefSeq" id="WP_121678600.1">
    <property type="nucleotide sequence ID" value="NZ_RCVZ01000001.1"/>
</dbReference>
<dbReference type="Proteomes" id="UP000276770">
    <property type="component" value="Unassembled WGS sequence"/>
</dbReference>
<dbReference type="EMBL" id="RCVZ01000001">
    <property type="protein sequence ID" value="RLQ97908.1"/>
    <property type="molecule type" value="Genomic_DNA"/>
</dbReference>
<reference evidence="1 2" key="1">
    <citation type="submission" date="2018-10" db="EMBL/GenBank/DDBJ databases">
        <title>Falsibacillus sp. genome draft.</title>
        <authorList>
            <person name="Shi S."/>
        </authorList>
    </citation>
    <scope>NUCLEOTIDE SEQUENCE [LARGE SCALE GENOMIC DNA]</scope>
    <source>
        <strain evidence="1 2">GY 10110</strain>
    </source>
</reference>
<dbReference type="InterPro" id="IPR036249">
    <property type="entry name" value="Thioredoxin-like_sf"/>
</dbReference>
<accession>A0A3L7K4F5</accession>
<dbReference type="InterPro" id="IPR022551">
    <property type="entry name" value="BrxC"/>
</dbReference>
<dbReference type="OrthoDB" id="677051at2"/>
<dbReference type="SUPFAM" id="SSF52833">
    <property type="entry name" value="Thioredoxin-like"/>
    <property type="match status" value="1"/>
</dbReference>
<sequence length="106" mass="12376">MKIDSVEEFNELLKKENHFFFMKHSLTCPISANAYQEFNRFLDQTDAKGYYLAVQESRSLSNHIAETFGIKHESPQAFLVDHGEVLWHASHSRITKNELEKQMTKS</sequence>
<name>A0A3L7K4F5_9BACI</name>
<organism evidence="1 2">
    <name type="scientific">Falsibacillus albus</name>
    <dbReference type="NCBI Taxonomy" id="2478915"/>
    <lineage>
        <taxon>Bacteria</taxon>
        <taxon>Bacillati</taxon>
        <taxon>Bacillota</taxon>
        <taxon>Bacilli</taxon>
        <taxon>Bacillales</taxon>
        <taxon>Bacillaceae</taxon>
        <taxon>Falsibacillus</taxon>
    </lineage>
</organism>
<proteinExistence type="predicted"/>
<dbReference type="AlphaFoldDB" id="A0A3L7K4F5"/>
<dbReference type="Pfam" id="PF11009">
    <property type="entry name" value="BrxC"/>
    <property type="match status" value="1"/>
</dbReference>
<dbReference type="NCBIfam" id="TIGR04019">
    <property type="entry name" value="B_thiol_YtxJ"/>
    <property type="match status" value="1"/>
</dbReference>
<evidence type="ECO:0000313" key="1">
    <source>
        <dbReference type="EMBL" id="RLQ97908.1"/>
    </source>
</evidence>
<dbReference type="Gene3D" id="3.40.30.10">
    <property type="entry name" value="Glutaredoxin"/>
    <property type="match status" value="1"/>
</dbReference>
<keyword evidence="2" id="KW-1185">Reference proteome</keyword>
<evidence type="ECO:0000313" key="2">
    <source>
        <dbReference type="Proteomes" id="UP000276770"/>
    </source>
</evidence>